<comment type="caution">
    <text evidence="2">The sequence shown here is derived from an EMBL/GenBank/DDBJ whole genome shotgun (WGS) entry which is preliminary data.</text>
</comment>
<dbReference type="EMBL" id="JBITMB010000009">
    <property type="protein sequence ID" value="MFI7444861.1"/>
    <property type="molecule type" value="Genomic_DNA"/>
</dbReference>
<accession>A0ABW8ADN9</accession>
<proteinExistence type="predicted"/>
<keyword evidence="1" id="KW-0472">Membrane</keyword>
<gene>
    <name evidence="2" type="ORF">ACIBP5_33220</name>
</gene>
<keyword evidence="3" id="KW-1185">Reference proteome</keyword>
<dbReference type="RefSeq" id="WP_397025166.1">
    <property type="nucleotide sequence ID" value="NZ_JBITMB010000009.1"/>
</dbReference>
<reference evidence="2 3" key="1">
    <citation type="submission" date="2024-10" db="EMBL/GenBank/DDBJ databases">
        <title>The Natural Products Discovery Center: Release of the First 8490 Sequenced Strains for Exploring Actinobacteria Biosynthetic Diversity.</title>
        <authorList>
            <person name="Kalkreuter E."/>
            <person name="Kautsar S.A."/>
            <person name="Yang D."/>
            <person name="Bader C.D."/>
            <person name="Teijaro C.N."/>
            <person name="Fluegel L."/>
            <person name="Davis C.M."/>
            <person name="Simpson J.R."/>
            <person name="Lauterbach L."/>
            <person name="Steele A.D."/>
            <person name="Gui C."/>
            <person name="Meng S."/>
            <person name="Li G."/>
            <person name="Viehrig K."/>
            <person name="Ye F."/>
            <person name="Su P."/>
            <person name="Kiefer A.F."/>
            <person name="Nichols A."/>
            <person name="Cepeda A.J."/>
            <person name="Yan W."/>
            <person name="Fan B."/>
            <person name="Jiang Y."/>
            <person name="Adhikari A."/>
            <person name="Zheng C.-J."/>
            <person name="Schuster L."/>
            <person name="Cowan T.M."/>
            <person name="Smanski M.J."/>
            <person name="Chevrette M.G."/>
            <person name="De Carvalho L.P.S."/>
            <person name="Shen B."/>
        </authorList>
    </citation>
    <scope>NUCLEOTIDE SEQUENCE [LARGE SCALE GENOMIC DNA]</scope>
    <source>
        <strain evidence="2 3">NPDC049503</strain>
    </source>
</reference>
<sequence>MTIPQGPLAAAPPRESGRSRTARRIGCLALLSAPPLLLAAMVIAPVWINDHRLARMVDRIQESSLPPGTGFGSFAPQVEVSGDSGDCWYTIRFELSTDRPVPEVLNHYRQARIEDPDGDLGDYEVAGWTPSDEPGTPGDGTSTGVIVDLHGTYDASTDMRCW</sequence>
<protein>
    <submittedName>
        <fullName evidence="2">Uncharacterized protein</fullName>
    </submittedName>
</protein>
<dbReference type="Proteomes" id="UP001612928">
    <property type="component" value="Unassembled WGS sequence"/>
</dbReference>
<feature type="transmembrane region" description="Helical" evidence="1">
    <location>
        <begin position="25"/>
        <end position="48"/>
    </location>
</feature>
<evidence type="ECO:0000313" key="3">
    <source>
        <dbReference type="Proteomes" id="UP001612928"/>
    </source>
</evidence>
<keyword evidence="1" id="KW-1133">Transmembrane helix</keyword>
<keyword evidence="1" id="KW-0812">Transmembrane</keyword>
<organism evidence="2 3">
    <name type="scientific">Nonomuraea indica</name>
    <dbReference type="NCBI Taxonomy" id="1581193"/>
    <lineage>
        <taxon>Bacteria</taxon>
        <taxon>Bacillati</taxon>
        <taxon>Actinomycetota</taxon>
        <taxon>Actinomycetes</taxon>
        <taxon>Streptosporangiales</taxon>
        <taxon>Streptosporangiaceae</taxon>
        <taxon>Nonomuraea</taxon>
    </lineage>
</organism>
<name>A0ABW8ADN9_9ACTN</name>
<evidence type="ECO:0000313" key="2">
    <source>
        <dbReference type="EMBL" id="MFI7444861.1"/>
    </source>
</evidence>
<evidence type="ECO:0000256" key="1">
    <source>
        <dbReference type="SAM" id="Phobius"/>
    </source>
</evidence>